<dbReference type="AlphaFoldDB" id="A0A2M7M3T3"/>
<dbReference type="SUPFAM" id="SSF74853">
    <property type="entry name" value="Lamin A/C globular tail domain"/>
    <property type="match status" value="1"/>
</dbReference>
<evidence type="ECO:0000256" key="1">
    <source>
        <dbReference type="SAM" id="MobiDB-lite"/>
    </source>
</evidence>
<dbReference type="GO" id="GO:0015628">
    <property type="term" value="P:protein secretion by the type II secretion system"/>
    <property type="evidence" value="ECO:0007669"/>
    <property type="project" value="TreeGrafter"/>
</dbReference>
<comment type="caution">
    <text evidence="3">The sequence shown here is derived from an EMBL/GenBank/DDBJ whole genome shotgun (WGS) entry which is preliminary data.</text>
</comment>
<dbReference type="Pfam" id="PF12836">
    <property type="entry name" value="HHH_3"/>
    <property type="match status" value="1"/>
</dbReference>
<feature type="domain" description="LTD" evidence="2">
    <location>
        <begin position="165"/>
        <end position="316"/>
    </location>
</feature>
<dbReference type="PROSITE" id="PS51841">
    <property type="entry name" value="LTD"/>
    <property type="match status" value="1"/>
</dbReference>
<feature type="compositionally biased region" description="Acidic residues" evidence="1">
    <location>
        <begin position="36"/>
        <end position="48"/>
    </location>
</feature>
<dbReference type="InterPro" id="IPR001322">
    <property type="entry name" value="Lamin_tail_dom"/>
</dbReference>
<dbReference type="Gene3D" id="2.60.40.1260">
    <property type="entry name" value="Lamin Tail domain"/>
    <property type="match status" value="1"/>
</dbReference>
<accession>A0A2M7M3T3</accession>
<dbReference type="EMBL" id="PFJK01000138">
    <property type="protein sequence ID" value="PIX77362.1"/>
    <property type="molecule type" value="Genomic_DNA"/>
</dbReference>
<name>A0A2M7M3T3_9BACT</name>
<gene>
    <name evidence="3" type="ORF">COZ37_03075</name>
</gene>
<sequence length="560" mass="63083">GQLSKDGIDNDGDWVPDNEQRLKGRHNGRPNPGERDCDEDDEGEDEPDEFCFLSPLGDDQPFITIEDLKGIKGIGEKKFKSLKNIVTAYSYDKNINSEAELRMNINIESIERIKSALRKGGITDPDLYNQIAVNIIDYRDRDDFPTSYFDPDTGKTYYGIEETPYLNEVEASPKPLDIPPGLKEIIIKIFDGGEYIELYNPYPFDISIGGWRITTSSTGTSFIQTFSSFLNMFFIPIVIPEGTVIPANGYYTIGDTMAIALIKAGNRVVPTLWPIEPTPSGCDQYHPIFLFDLGGNIRLEDSSSHVIEDTYYGPDFWTPISLEKNDPRVKKFYFGLGTPGKPNSVFLPFLGKELNLLNWPSSFAVKNYPFATVGELGDVHSGEQWKTINFWRGEDTAIADQFTTAEAVKEPIRGKININTASKEVLMGLPGISEELAEKIISARPFQTIGEIFGDYSAEDEDPKKILNKAMIAPGKDFRDNDNDGFVDEDDEKEEVFRKISNLITVRSNLFSIISFAQFIRDKNGNGKVEDEEILAEKKIRVIYDRGSSPRKVRFYKEGE</sequence>
<dbReference type="GO" id="GO:0003677">
    <property type="term" value="F:DNA binding"/>
    <property type="evidence" value="ECO:0007669"/>
    <property type="project" value="InterPro"/>
</dbReference>
<dbReference type="SMART" id="SM00278">
    <property type="entry name" value="HhH1"/>
    <property type="match status" value="2"/>
</dbReference>
<dbReference type="InterPro" id="IPR036415">
    <property type="entry name" value="Lamin_tail_dom_sf"/>
</dbReference>
<proteinExistence type="predicted"/>
<dbReference type="Proteomes" id="UP000229703">
    <property type="component" value="Unassembled WGS sequence"/>
</dbReference>
<protein>
    <recommendedName>
        <fullName evidence="2">LTD domain-containing protein</fullName>
    </recommendedName>
</protein>
<dbReference type="PANTHER" id="PTHR21180">
    <property type="entry name" value="ENDONUCLEASE/EXONUCLEASE/PHOSPHATASE FAMILY DOMAIN-CONTAINING PROTEIN 1"/>
    <property type="match status" value="1"/>
</dbReference>
<dbReference type="InterPro" id="IPR051675">
    <property type="entry name" value="Endo/Exo/Phosphatase_dom_1"/>
</dbReference>
<feature type="non-terminal residue" evidence="3">
    <location>
        <position position="1"/>
    </location>
</feature>
<dbReference type="InterPro" id="IPR003583">
    <property type="entry name" value="Hlx-hairpin-Hlx_DNA-bd_motif"/>
</dbReference>
<evidence type="ECO:0000259" key="2">
    <source>
        <dbReference type="PROSITE" id="PS51841"/>
    </source>
</evidence>
<dbReference type="Gene3D" id="1.10.150.320">
    <property type="entry name" value="Photosystem II 12 kDa extrinsic protein"/>
    <property type="match status" value="1"/>
</dbReference>
<organism evidence="3 4">
    <name type="scientific">bacterium (Candidatus Ratteibacteria) CG_4_10_14_3_um_filter_41_18</name>
    <dbReference type="NCBI Taxonomy" id="2014287"/>
    <lineage>
        <taxon>Bacteria</taxon>
        <taxon>Candidatus Ratteibacteria</taxon>
    </lineage>
</organism>
<dbReference type="SUPFAM" id="SSF81585">
    <property type="entry name" value="PsbU/PolX domain-like"/>
    <property type="match status" value="1"/>
</dbReference>
<dbReference type="PANTHER" id="PTHR21180:SF32">
    <property type="entry name" value="ENDONUCLEASE_EXONUCLEASE_PHOSPHATASE FAMILY DOMAIN-CONTAINING PROTEIN 1"/>
    <property type="match status" value="1"/>
</dbReference>
<reference evidence="4" key="1">
    <citation type="submission" date="2017-09" db="EMBL/GenBank/DDBJ databases">
        <title>Depth-based differentiation of microbial function through sediment-hosted aquifers and enrichment of novel symbionts in the deep terrestrial subsurface.</title>
        <authorList>
            <person name="Probst A.J."/>
            <person name="Ladd B."/>
            <person name="Jarett J.K."/>
            <person name="Geller-Mcgrath D.E."/>
            <person name="Sieber C.M.K."/>
            <person name="Emerson J.B."/>
            <person name="Anantharaman K."/>
            <person name="Thomas B.C."/>
            <person name="Malmstrom R."/>
            <person name="Stieglmeier M."/>
            <person name="Klingl A."/>
            <person name="Woyke T."/>
            <person name="Ryan C.M."/>
            <person name="Banfield J.F."/>
        </authorList>
    </citation>
    <scope>NUCLEOTIDE SEQUENCE [LARGE SCALE GENOMIC DNA]</scope>
</reference>
<evidence type="ECO:0000313" key="4">
    <source>
        <dbReference type="Proteomes" id="UP000229703"/>
    </source>
</evidence>
<dbReference type="GO" id="GO:0006281">
    <property type="term" value="P:DNA repair"/>
    <property type="evidence" value="ECO:0007669"/>
    <property type="project" value="InterPro"/>
</dbReference>
<evidence type="ECO:0000313" key="3">
    <source>
        <dbReference type="EMBL" id="PIX77362.1"/>
    </source>
</evidence>
<feature type="region of interest" description="Disordered" evidence="1">
    <location>
        <begin position="1"/>
        <end position="48"/>
    </location>
</feature>
<dbReference type="GO" id="GO:0015627">
    <property type="term" value="C:type II protein secretion system complex"/>
    <property type="evidence" value="ECO:0007669"/>
    <property type="project" value="TreeGrafter"/>
</dbReference>